<evidence type="ECO:0000313" key="2">
    <source>
        <dbReference type="EMBL" id="QEC79335.1"/>
    </source>
</evidence>
<feature type="transmembrane region" description="Helical" evidence="1">
    <location>
        <begin position="107"/>
        <end position="125"/>
    </location>
</feature>
<feature type="transmembrane region" description="Helical" evidence="1">
    <location>
        <begin position="71"/>
        <end position="95"/>
    </location>
</feature>
<dbReference type="RefSeq" id="WP_147058831.1">
    <property type="nucleotide sequence ID" value="NZ_CP042437.1"/>
</dbReference>
<proteinExistence type="predicted"/>
<name>A0A5B8W8Q2_9SPHI</name>
<keyword evidence="1" id="KW-0472">Membrane</keyword>
<dbReference type="EMBL" id="CP042437">
    <property type="protein sequence ID" value="QEC79335.1"/>
    <property type="molecule type" value="Genomic_DNA"/>
</dbReference>
<reference evidence="2 3" key="1">
    <citation type="journal article" date="2013" name="J. Microbiol.">
        <title>Mucilaginibacter ginsenosidivorax sp. nov., with ginsenoside converting activity isolated from sediment.</title>
        <authorList>
            <person name="Kim J.K."/>
            <person name="Choi T.E."/>
            <person name="Liu Q.M."/>
            <person name="Park H.Y."/>
            <person name="Yi T.H."/>
            <person name="Yoon M.H."/>
            <person name="Kim S.C."/>
            <person name="Im W.T."/>
        </authorList>
    </citation>
    <scope>NUCLEOTIDE SEQUENCE [LARGE SCALE GENOMIC DNA]</scope>
    <source>
        <strain evidence="2 3">KHI28</strain>
    </source>
</reference>
<gene>
    <name evidence="2" type="ORF">FSB76_26550</name>
</gene>
<evidence type="ECO:0008006" key="4">
    <source>
        <dbReference type="Google" id="ProtNLM"/>
    </source>
</evidence>
<dbReference type="KEGG" id="mgk:FSB76_26550"/>
<dbReference type="Proteomes" id="UP000321362">
    <property type="component" value="Chromosome"/>
</dbReference>
<feature type="transmembrane region" description="Helical" evidence="1">
    <location>
        <begin position="146"/>
        <end position="167"/>
    </location>
</feature>
<keyword evidence="1" id="KW-1133">Transmembrane helix</keyword>
<keyword evidence="1" id="KW-0812">Transmembrane</keyword>
<sequence length="175" mass="20247">MASEEYLNRQINKQKYGGGASDFDIVLDHEQRQKLNVYKTYYPNTTTKNINQSANTNANYHYVEIDTRSKLIVYGAIGVFVVLFLAVSWLIDWIGSSPFSKLDSGETFVFVSAIICFIACIVQYCRIIFWDHLNDRNENYRNSYSFIMFGVFLVSIVIIALFIIWAVQIRQEHLG</sequence>
<keyword evidence="3" id="KW-1185">Reference proteome</keyword>
<dbReference type="AlphaFoldDB" id="A0A5B8W8Q2"/>
<evidence type="ECO:0000256" key="1">
    <source>
        <dbReference type="SAM" id="Phobius"/>
    </source>
</evidence>
<accession>A0A5B8W8Q2</accession>
<organism evidence="2 3">
    <name type="scientific">Mucilaginibacter ginsenosidivorax</name>
    <dbReference type="NCBI Taxonomy" id="862126"/>
    <lineage>
        <taxon>Bacteria</taxon>
        <taxon>Pseudomonadati</taxon>
        <taxon>Bacteroidota</taxon>
        <taxon>Sphingobacteriia</taxon>
        <taxon>Sphingobacteriales</taxon>
        <taxon>Sphingobacteriaceae</taxon>
        <taxon>Mucilaginibacter</taxon>
    </lineage>
</organism>
<protein>
    <recommendedName>
        <fullName evidence="4">Transmembrane protein</fullName>
    </recommendedName>
</protein>
<evidence type="ECO:0000313" key="3">
    <source>
        <dbReference type="Proteomes" id="UP000321362"/>
    </source>
</evidence>